<organism evidence="1 2">
    <name type="scientific">Anisodus tanguticus</name>
    <dbReference type="NCBI Taxonomy" id="243964"/>
    <lineage>
        <taxon>Eukaryota</taxon>
        <taxon>Viridiplantae</taxon>
        <taxon>Streptophyta</taxon>
        <taxon>Embryophyta</taxon>
        <taxon>Tracheophyta</taxon>
        <taxon>Spermatophyta</taxon>
        <taxon>Magnoliopsida</taxon>
        <taxon>eudicotyledons</taxon>
        <taxon>Gunneridae</taxon>
        <taxon>Pentapetalae</taxon>
        <taxon>asterids</taxon>
        <taxon>lamiids</taxon>
        <taxon>Solanales</taxon>
        <taxon>Solanaceae</taxon>
        <taxon>Solanoideae</taxon>
        <taxon>Hyoscyameae</taxon>
        <taxon>Anisodus</taxon>
    </lineage>
</organism>
<comment type="caution">
    <text evidence="1">The sequence shown here is derived from an EMBL/GenBank/DDBJ whole genome shotgun (WGS) entry which is preliminary data.</text>
</comment>
<dbReference type="AlphaFoldDB" id="A0AAE1SRY1"/>
<reference evidence="1" key="1">
    <citation type="submission" date="2023-12" db="EMBL/GenBank/DDBJ databases">
        <title>Genome assembly of Anisodus tanguticus.</title>
        <authorList>
            <person name="Wang Y.-J."/>
        </authorList>
    </citation>
    <scope>NUCLEOTIDE SEQUENCE</scope>
    <source>
        <strain evidence="1">KB-2021</strain>
        <tissue evidence="1">Leaf</tissue>
    </source>
</reference>
<dbReference type="Proteomes" id="UP001291623">
    <property type="component" value="Unassembled WGS sequence"/>
</dbReference>
<evidence type="ECO:0000313" key="2">
    <source>
        <dbReference type="Proteomes" id="UP001291623"/>
    </source>
</evidence>
<sequence length="53" mass="6141">MGDRPLLFFWGTIRTAAIAASKFTKWIYLLEGEDRLPRSKKIDSSDILRLQKS</sequence>
<name>A0AAE1SRY1_9SOLA</name>
<dbReference type="EMBL" id="JAVYJV010000003">
    <property type="protein sequence ID" value="KAK4374656.1"/>
    <property type="molecule type" value="Genomic_DNA"/>
</dbReference>
<proteinExistence type="predicted"/>
<protein>
    <submittedName>
        <fullName evidence="1">Uncharacterized protein</fullName>
    </submittedName>
</protein>
<gene>
    <name evidence="1" type="ORF">RND71_005333</name>
</gene>
<accession>A0AAE1SRY1</accession>
<evidence type="ECO:0000313" key="1">
    <source>
        <dbReference type="EMBL" id="KAK4374656.1"/>
    </source>
</evidence>
<keyword evidence="2" id="KW-1185">Reference proteome</keyword>